<feature type="domain" description="SET" evidence="6">
    <location>
        <begin position="439"/>
        <end position="563"/>
    </location>
</feature>
<feature type="domain" description="Post-SET" evidence="8">
    <location>
        <begin position="579"/>
        <end position="595"/>
    </location>
</feature>
<evidence type="ECO:0000259" key="6">
    <source>
        <dbReference type="PROSITE" id="PS50280"/>
    </source>
</evidence>
<dbReference type="Pfam" id="PF05033">
    <property type="entry name" value="Pre-SET"/>
    <property type="match status" value="1"/>
</dbReference>
<organism evidence="9 10">
    <name type="scientific">Zootermopsis nevadensis</name>
    <name type="common">Dampwood termite</name>
    <dbReference type="NCBI Taxonomy" id="136037"/>
    <lineage>
        <taxon>Eukaryota</taxon>
        <taxon>Metazoa</taxon>
        <taxon>Ecdysozoa</taxon>
        <taxon>Arthropoda</taxon>
        <taxon>Hexapoda</taxon>
        <taxon>Insecta</taxon>
        <taxon>Pterygota</taxon>
        <taxon>Neoptera</taxon>
        <taxon>Polyneoptera</taxon>
        <taxon>Dictyoptera</taxon>
        <taxon>Blattodea</taxon>
        <taxon>Blattoidea</taxon>
        <taxon>Termitoidae</taxon>
        <taxon>Termopsidae</taxon>
        <taxon>Zootermopsis</taxon>
    </lineage>
</organism>
<dbReference type="Gene3D" id="2.170.270.10">
    <property type="entry name" value="SET domain"/>
    <property type="match status" value="1"/>
</dbReference>
<keyword evidence="5" id="KW-0949">S-adenosyl-L-methionine</keyword>
<dbReference type="GO" id="GO:0032259">
    <property type="term" value="P:methylation"/>
    <property type="evidence" value="ECO:0007669"/>
    <property type="project" value="UniProtKB-KW"/>
</dbReference>
<accession>A0A067RB53</accession>
<gene>
    <name evidence="9" type="ORF">L798_03684</name>
</gene>
<dbReference type="EMBL" id="KK852572">
    <property type="protein sequence ID" value="KDR21086.1"/>
    <property type="molecule type" value="Genomic_DNA"/>
</dbReference>
<evidence type="ECO:0000256" key="4">
    <source>
        <dbReference type="ARBA" id="ARBA00022679"/>
    </source>
</evidence>
<dbReference type="OMA" id="HARCKCK"/>
<reference evidence="9 10" key="1">
    <citation type="journal article" date="2014" name="Nat. Commun.">
        <title>Molecular traces of alternative social organization in a termite genome.</title>
        <authorList>
            <person name="Terrapon N."/>
            <person name="Li C."/>
            <person name="Robertson H.M."/>
            <person name="Ji L."/>
            <person name="Meng X."/>
            <person name="Booth W."/>
            <person name="Chen Z."/>
            <person name="Childers C.P."/>
            <person name="Glastad K.M."/>
            <person name="Gokhale K."/>
            <person name="Gowin J."/>
            <person name="Gronenberg W."/>
            <person name="Hermansen R.A."/>
            <person name="Hu H."/>
            <person name="Hunt B.G."/>
            <person name="Huylmans A.K."/>
            <person name="Khalil S.M."/>
            <person name="Mitchell R.D."/>
            <person name="Munoz-Torres M.C."/>
            <person name="Mustard J.A."/>
            <person name="Pan H."/>
            <person name="Reese J.T."/>
            <person name="Scharf M.E."/>
            <person name="Sun F."/>
            <person name="Vogel H."/>
            <person name="Xiao J."/>
            <person name="Yang W."/>
            <person name="Yang Z."/>
            <person name="Yang Z."/>
            <person name="Zhou J."/>
            <person name="Zhu J."/>
            <person name="Brent C.S."/>
            <person name="Elsik C.G."/>
            <person name="Goodisman M.A."/>
            <person name="Liberles D.A."/>
            <person name="Roe R.M."/>
            <person name="Vargo E.L."/>
            <person name="Vilcinskas A."/>
            <person name="Wang J."/>
            <person name="Bornberg-Bauer E."/>
            <person name="Korb J."/>
            <person name="Zhang G."/>
            <person name="Liebig J."/>
        </authorList>
    </citation>
    <scope>NUCLEOTIDE SEQUENCE [LARGE SCALE GENOMIC DNA]</scope>
    <source>
        <tissue evidence="9">Whole organism</tissue>
    </source>
</reference>
<keyword evidence="10" id="KW-1185">Reference proteome</keyword>
<dbReference type="CDD" id="cd10544">
    <property type="entry name" value="SET_SETMAR"/>
    <property type="match status" value="1"/>
</dbReference>
<name>A0A067RB53_ZOONE</name>
<evidence type="ECO:0000313" key="9">
    <source>
        <dbReference type="EMBL" id="KDR21086.1"/>
    </source>
</evidence>
<evidence type="ECO:0000256" key="1">
    <source>
        <dbReference type="ARBA" id="ARBA00004286"/>
    </source>
</evidence>
<dbReference type="eggNOG" id="KOG2860">
    <property type="taxonomic scope" value="Eukaryota"/>
</dbReference>
<dbReference type="GO" id="GO:0005694">
    <property type="term" value="C:chromosome"/>
    <property type="evidence" value="ECO:0007669"/>
    <property type="project" value="UniProtKB-SubCell"/>
</dbReference>
<protein>
    <submittedName>
        <fullName evidence="9">TraB domain-containing protein</fullName>
    </submittedName>
</protein>
<evidence type="ECO:0000259" key="8">
    <source>
        <dbReference type="PROSITE" id="PS50868"/>
    </source>
</evidence>
<dbReference type="GO" id="GO:0008170">
    <property type="term" value="F:N-methyltransferase activity"/>
    <property type="evidence" value="ECO:0007669"/>
    <property type="project" value="UniProtKB-ARBA"/>
</dbReference>
<keyword evidence="4" id="KW-0808">Transferase</keyword>
<dbReference type="GO" id="GO:0008270">
    <property type="term" value="F:zinc ion binding"/>
    <property type="evidence" value="ECO:0007669"/>
    <property type="project" value="InterPro"/>
</dbReference>
<evidence type="ECO:0000256" key="2">
    <source>
        <dbReference type="ARBA" id="ARBA00022454"/>
    </source>
</evidence>
<dbReference type="PANTHER" id="PTHR21530">
    <property type="entry name" value="PHEROMONE SHUTDOWN PROTEIN"/>
    <property type="match status" value="1"/>
</dbReference>
<dbReference type="Proteomes" id="UP000027135">
    <property type="component" value="Unassembled WGS sequence"/>
</dbReference>
<feature type="domain" description="Pre-SET" evidence="7">
    <location>
        <begin position="373"/>
        <end position="436"/>
    </location>
</feature>
<dbReference type="InParanoid" id="A0A067RB53"/>
<dbReference type="InterPro" id="IPR007728">
    <property type="entry name" value="Pre-SET_dom"/>
</dbReference>
<dbReference type="Pfam" id="PF01963">
    <property type="entry name" value="TraB_PrgY_gumN"/>
    <property type="match status" value="1"/>
</dbReference>
<dbReference type="eggNOG" id="KOG1082">
    <property type="taxonomic scope" value="Eukaryota"/>
</dbReference>
<dbReference type="AlphaFoldDB" id="A0A067RB53"/>
<dbReference type="InterPro" id="IPR046345">
    <property type="entry name" value="TraB_PrgY-like"/>
</dbReference>
<dbReference type="SUPFAM" id="SSF82199">
    <property type="entry name" value="SET domain"/>
    <property type="match status" value="1"/>
</dbReference>
<dbReference type="InterPro" id="IPR003616">
    <property type="entry name" value="Post-SET_dom"/>
</dbReference>
<dbReference type="InterPro" id="IPR001214">
    <property type="entry name" value="SET_dom"/>
</dbReference>
<dbReference type="PROSITE" id="PS50280">
    <property type="entry name" value="SET"/>
    <property type="match status" value="1"/>
</dbReference>
<dbReference type="InterPro" id="IPR002816">
    <property type="entry name" value="TraB/PrgY/GumN_fam"/>
</dbReference>
<dbReference type="PROSITE" id="PS50867">
    <property type="entry name" value="PRE_SET"/>
    <property type="match status" value="1"/>
</dbReference>
<keyword evidence="3" id="KW-0489">Methyltransferase</keyword>
<dbReference type="InterPro" id="IPR046341">
    <property type="entry name" value="SET_dom_sf"/>
</dbReference>
<evidence type="ECO:0000256" key="5">
    <source>
        <dbReference type="ARBA" id="ARBA00022691"/>
    </source>
</evidence>
<dbReference type="PROSITE" id="PS50868">
    <property type="entry name" value="POST_SET"/>
    <property type="match status" value="1"/>
</dbReference>
<dbReference type="GO" id="GO:0005634">
    <property type="term" value="C:nucleus"/>
    <property type="evidence" value="ECO:0007669"/>
    <property type="project" value="InterPro"/>
</dbReference>
<keyword evidence="2" id="KW-0158">Chromosome</keyword>
<dbReference type="CDD" id="cd14726">
    <property type="entry name" value="TraB_PrgY-like"/>
    <property type="match status" value="1"/>
</dbReference>
<evidence type="ECO:0000256" key="3">
    <source>
        <dbReference type="ARBA" id="ARBA00022603"/>
    </source>
</evidence>
<dbReference type="Pfam" id="PF00856">
    <property type="entry name" value="SET"/>
    <property type="match status" value="1"/>
</dbReference>
<dbReference type="GO" id="GO:0042054">
    <property type="term" value="F:histone methyltransferase activity"/>
    <property type="evidence" value="ECO:0007669"/>
    <property type="project" value="InterPro"/>
</dbReference>
<evidence type="ECO:0000313" key="10">
    <source>
        <dbReference type="Proteomes" id="UP000027135"/>
    </source>
</evidence>
<feature type="non-terminal residue" evidence="9">
    <location>
        <position position="1"/>
    </location>
</feature>
<dbReference type="SMART" id="SM00317">
    <property type="entry name" value="SET"/>
    <property type="match status" value="1"/>
</dbReference>
<sequence length="601" mass="66442">FDPTIDMHLPHTVSLLTTPDGGKVYVVGTAHFSMESQEDVAKIIQAVQPHIVLVELCKSRVNILQLDEKTILEEAKNINFEKLRSTIRQNGVVHGLMYILLLSMSADLTKQLGMAPGGEFRRAFAEARRVPMCLIHLGDRPIHITLQRAFASLSWWQTIRLMWYLLTSKEPISKEEVERCKRRDLLEEMLSEMAGEFPALGTVFVNERDVFLTHSLQLAAQAQRCGTDVVPVRVVGVVGLGHVPGIVERWGKVTAEDIPPIMKVPPPTLTSRLLKLTVKASLVGLAVWGVSRILPKSMSNCVDSVRTSAHGFLRIGVLISFNMEENNASGDCPDVEDYMTDNYHHISPDIFYTATNIPGPGANIEDFYTQFMGGCACKNVRCSSENNCPCVGKYGMNYDESGRLLDSKFNGPVVECNSLCGCVSQGKCGNRIIQFGPRSGLQVFQTGRSKGFGLKSVTEILEGEFICEYAGEILGLAEAKFRAHTNIGKMNYIFVLNEHLSQGRVLKTYVDPTTIGNIGRYINHSCQPNAVVVPVRTDNAVPKLCIFALKVIHVGEEITFDYGGGSSDERCPVPSGPTERKSCRCGAQLCKKYLPYDETLF</sequence>
<evidence type="ECO:0000259" key="7">
    <source>
        <dbReference type="PROSITE" id="PS50867"/>
    </source>
</evidence>
<comment type="subcellular location">
    <subcellularLocation>
        <location evidence="1">Chromosome</location>
    </subcellularLocation>
</comment>
<dbReference type="STRING" id="136037.A0A067RB53"/>
<proteinExistence type="predicted"/>
<dbReference type="PANTHER" id="PTHR21530:SF7">
    <property type="entry name" value="TRAB DOMAIN-CONTAINING PROTEIN"/>
    <property type="match status" value="1"/>
</dbReference>
<dbReference type="GO" id="GO:0008757">
    <property type="term" value="F:S-adenosylmethionine-dependent methyltransferase activity"/>
    <property type="evidence" value="ECO:0007669"/>
    <property type="project" value="UniProtKB-ARBA"/>
</dbReference>